<gene>
    <name evidence="2" type="ORF">A6E01_18030</name>
</gene>
<dbReference type="Proteomes" id="UP000092018">
    <property type="component" value="Chromosome 2"/>
</dbReference>
<dbReference type="KEGG" id="vbr:A6E01_18030"/>
<feature type="signal peptide" evidence="1">
    <location>
        <begin position="1"/>
        <end position="25"/>
    </location>
</feature>
<dbReference type="EMBL" id="CP016178">
    <property type="protein sequence ID" value="ANO35073.1"/>
    <property type="molecule type" value="Genomic_DNA"/>
</dbReference>
<name>A0AAN1CTW8_9VIBR</name>
<evidence type="ECO:0000313" key="3">
    <source>
        <dbReference type="Proteomes" id="UP000092018"/>
    </source>
</evidence>
<evidence type="ECO:0000256" key="1">
    <source>
        <dbReference type="SAM" id="SignalP"/>
    </source>
</evidence>
<keyword evidence="1" id="KW-0732">Signal</keyword>
<reference evidence="2 3" key="1">
    <citation type="submission" date="2016-06" db="EMBL/GenBank/DDBJ databases">
        <title>Adaptive Radiation by Waves of Gene Transfer Leads to Fine-Scale Resource Partitioning in Marine Microbes.</title>
        <authorList>
            <person name="Hehemann J.-H."/>
            <person name="Arevalo P."/>
            <person name="Datta M.S."/>
            <person name="Yu X."/>
            <person name="Corzett C."/>
            <person name="Henschel A."/>
            <person name="Preheim S.P."/>
            <person name="Timberlake S."/>
            <person name="Alm E.J."/>
            <person name="Polz M.F."/>
        </authorList>
    </citation>
    <scope>NUCLEOTIDE SEQUENCE [LARGE SCALE GENOMIC DNA]</scope>
    <source>
        <strain evidence="2 3">FF50</strain>
    </source>
</reference>
<protein>
    <submittedName>
        <fullName evidence="2">Uncharacterized protein</fullName>
    </submittedName>
</protein>
<sequence length="146" mass="16003">MPLFTIRQFVLLLLVAALAPMQALASDAKAPGFTAEQLVAYSQLLEVESAPTSEIPASTSYVQHNTLAIVQNQRSVFAPKQELDSNNSTRNTSNPNVFCFNDDAYAFTAKWHASRAAFHHDKSAHRLGGWKDSNALYVALNGQYSS</sequence>
<evidence type="ECO:0000313" key="2">
    <source>
        <dbReference type="EMBL" id="ANO35073.1"/>
    </source>
</evidence>
<dbReference type="AlphaFoldDB" id="A0AAN1CTW8"/>
<accession>A0AAN1CTW8</accession>
<feature type="chain" id="PRO_5042950755" evidence="1">
    <location>
        <begin position="26"/>
        <end position="146"/>
    </location>
</feature>
<organism evidence="2 3">
    <name type="scientific">Vibrio breoganii</name>
    <dbReference type="NCBI Taxonomy" id="553239"/>
    <lineage>
        <taxon>Bacteria</taxon>
        <taxon>Pseudomonadati</taxon>
        <taxon>Pseudomonadota</taxon>
        <taxon>Gammaproteobacteria</taxon>
        <taxon>Vibrionales</taxon>
        <taxon>Vibrionaceae</taxon>
        <taxon>Vibrio</taxon>
    </lineage>
</organism>
<proteinExistence type="predicted"/>
<dbReference type="RefSeq" id="WP_065210920.1">
    <property type="nucleotide sequence ID" value="NZ_CP016178.1"/>
</dbReference>